<keyword evidence="3" id="KW-1185">Reference proteome</keyword>
<proteinExistence type="predicted"/>
<dbReference type="Proteomes" id="UP000290572">
    <property type="component" value="Unassembled WGS sequence"/>
</dbReference>
<feature type="transmembrane region" description="Helical" evidence="1">
    <location>
        <begin position="91"/>
        <end position="112"/>
    </location>
</feature>
<keyword evidence="1" id="KW-0472">Membrane</keyword>
<accession>A0A498P7Y7</accession>
<name>A0A498P7Y7_LABRO</name>
<dbReference type="EMBL" id="QBIY01000330">
    <property type="protein sequence ID" value="RXN39604.1"/>
    <property type="molecule type" value="Genomic_DNA"/>
</dbReference>
<reference evidence="2 3" key="1">
    <citation type="submission" date="2018-03" db="EMBL/GenBank/DDBJ databases">
        <title>Draft genome sequence of Rohu Carp (Labeo rohita).</title>
        <authorList>
            <person name="Das P."/>
            <person name="Kushwaha B."/>
            <person name="Joshi C.G."/>
            <person name="Kumar D."/>
            <person name="Nagpure N.S."/>
            <person name="Sahoo L."/>
            <person name="Das S.P."/>
            <person name="Bit A."/>
            <person name="Patnaik S."/>
            <person name="Meher P.K."/>
            <person name="Jayasankar P."/>
            <person name="Koringa P.G."/>
            <person name="Patel N.V."/>
            <person name="Hinsu A.T."/>
            <person name="Kumar R."/>
            <person name="Pandey M."/>
            <person name="Agarwal S."/>
            <person name="Srivastava S."/>
            <person name="Singh M."/>
            <person name="Iquebal M.A."/>
            <person name="Jaiswal S."/>
            <person name="Angadi U.B."/>
            <person name="Kumar N."/>
            <person name="Raza M."/>
            <person name="Shah T.M."/>
            <person name="Rai A."/>
            <person name="Jena J.K."/>
        </authorList>
    </citation>
    <scope>NUCLEOTIDE SEQUENCE [LARGE SCALE GENOMIC DNA]</scope>
    <source>
        <strain evidence="2">DASCIFA01</strain>
        <tissue evidence="2">Testis</tissue>
    </source>
</reference>
<gene>
    <name evidence="2" type="ORF">ROHU_000039</name>
</gene>
<sequence length="141" mass="16317">MNVDMPPVKPEIRFNPTVPSQFEWTNKPARCNPVLEVICTHGNEKETYGLNVAQFLSLNEQYTCTGEYPYQKRLIKSNSLSFQIPCDNRKAVVGFLAFLITVTSVVLFLIYLHKRKRICQHKNGEDEESVYVNVPIRLHKM</sequence>
<keyword evidence="2" id="KW-0675">Receptor</keyword>
<evidence type="ECO:0000313" key="3">
    <source>
        <dbReference type="Proteomes" id="UP000290572"/>
    </source>
</evidence>
<organism evidence="2 3">
    <name type="scientific">Labeo rohita</name>
    <name type="common">Indian major carp</name>
    <name type="synonym">Cyprinus rohita</name>
    <dbReference type="NCBI Taxonomy" id="84645"/>
    <lineage>
        <taxon>Eukaryota</taxon>
        <taxon>Metazoa</taxon>
        <taxon>Chordata</taxon>
        <taxon>Craniata</taxon>
        <taxon>Vertebrata</taxon>
        <taxon>Euteleostomi</taxon>
        <taxon>Actinopterygii</taxon>
        <taxon>Neopterygii</taxon>
        <taxon>Teleostei</taxon>
        <taxon>Ostariophysi</taxon>
        <taxon>Cypriniformes</taxon>
        <taxon>Cyprinidae</taxon>
        <taxon>Labeoninae</taxon>
        <taxon>Labeonini</taxon>
        <taxon>Labeo</taxon>
    </lineage>
</organism>
<keyword evidence="1" id="KW-1133">Transmembrane helix</keyword>
<dbReference type="AlphaFoldDB" id="A0A498P7Y7"/>
<evidence type="ECO:0000313" key="2">
    <source>
        <dbReference type="EMBL" id="RXN39604.1"/>
    </source>
</evidence>
<keyword evidence="1" id="KW-0812">Transmembrane</keyword>
<comment type="caution">
    <text evidence="2">The sequence shown here is derived from an EMBL/GenBank/DDBJ whole genome shotgun (WGS) entry which is preliminary data.</text>
</comment>
<evidence type="ECO:0000256" key="1">
    <source>
        <dbReference type="SAM" id="Phobius"/>
    </source>
</evidence>
<protein>
    <submittedName>
        <fullName evidence="2">Receptor-type tyrosine-phosphatase C-like protein</fullName>
    </submittedName>
</protein>